<keyword evidence="4" id="KW-0808">Transferase</keyword>
<comment type="catalytic activity">
    <reaction evidence="10">
        <text>a 5'-end (5'-triphosphoguanosine)-ribonucleoside in mRNA + S-adenosyl-L-methionine = a 5'-end (N(7)-methyl 5'-triphosphoguanosine)-ribonucleoside in mRNA + S-adenosyl-L-homocysteine</text>
        <dbReference type="Rhea" id="RHEA:67008"/>
        <dbReference type="Rhea" id="RHEA-COMP:17166"/>
        <dbReference type="Rhea" id="RHEA-COMP:17167"/>
        <dbReference type="ChEBI" id="CHEBI:57856"/>
        <dbReference type="ChEBI" id="CHEBI:59789"/>
        <dbReference type="ChEBI" id="CHEBI:156461"/>
        <dbReference type="ChEBI" id="CHEBI:167617"/>
        <dbReference type="EC" id="2.1.1.56"/>
    </reaction>
</comment>
<gene>
    <name evidence="14" type="ORF">FA10DRAFT_58405</name>
</gene>
<accession>A0A316YFB9</accession>
<keyword evidence="3" id="KW-0489">Methyltransferase</keyword>
<sequence length="237" mass="26756">MTSAPVPKSIRSVVSKRPDVPSNERHLRMSHGFALLTNFIKSHLLERYCVVGADKVLDIGCGRGADARRYDSLSVQRYIGTDASSTLIRQGCDRMQLNRDHKNGIAVELRALRHSELLDRRIATLAPFAIISSFCSLQHVCTSNQLLQSTLLKISHLLGRDCYFVCTLPDGDRIRSLLNHNNGYIKRDLFEFKQPGGEFGAGNGDRRYLFTLHGSFVDLPEVAVRKDVLIRYVWKVQ</sequence>
<dbReference type="InParanoid" id="A0A316YFB9"/>
<dbReference type="PANTHER" id="PTHR12189">
    <property type="entry name" value="MRNA GUANINE-7- METHYLTRANSFERASE"/>
    <property type="match status" value="1"/>
</dbReference>
<keyword evidence="7" id="KW-0506">mRNA capping</keyword>
<keyword evidence="7" id="KW-0507">mRNA processing</keyword>
<evidence type="ECO:0000256" key="12">
    <source>
        <dbReference type="SAM" id="MobiDB-lite"/>
    </source>
</evidence>
<keyword evidence="15" id="KW-1185">Reference proteome</keyword>
<dbReference type="CDD" id="cd02440">
    <property type="entry name" value="AdoMet_MTases"/>
    <property type="match status" value="1"/>
</dbReference>
<dbReference type="FunCoup" id="A0A316YFB9">
    <property type="interactions" value="649"/>
</dbReference>
<dbReference type="GO" id="GO:0003723">
    <property type="term" value="F:RNA binding"/>
    <property type="evidence" value="ECO:0007669"/>
    <property type="project" value="UniProtKB-KW"/>
</dbReference>
<evidence type="ECO:0000256" key="9">
    <source>
        <dbReference type="ARBA" id="ARBA00033387"/>
    </source>
</evidence>
<dbReference type="Pfam" id="PF03291">
    <property type="entry name" value="mRNA_G-N7_MeTrfase"/>
    <property type="match status" value="1"/>
</dbReference>
<dbReference type="PANTHER" id="PTHR12189:SF2">
    <property type="entry name" value="MRNA CAP GUANINE-N7 METHYLTRANSFERASE"/>
    <property type="match status" value="1"/>
</dbReference>
<dbReference type="OrthoDB" id="2555423at2759"/>
<evidence type="ECO:0000256" key="6">
    <source>
        <dbReference type="ARBA" id="ARBA00022884"/>
    </source>
</evidence>
<evidence type="ECO:0000256" key="8">
    <source>
        <dbReference type="ARBA" id="ARBA00032772"/>
    </source>
</evidence>
<dbReference type="InterPro" id="IPR004971">
    <property type="entry name" value="mRNA_G-N7_MeTrfase_dom"/>
</dbReference>
<name>A0A316YFB9_9BASI</name>
<evidence type="ECO:0000313" key="15">
    <source>
        <dbReference type="Proteomes" id="UP000245768"/>
    </source>
</evidence>
<evidence type="ECO:0000256" key="7">
    <source>
        <dbReference type="ARBA" id="ARBA00023042"/>
    </source>
</evidence>
<keyword evidence="6" id="KW-0694">RNA-binding</keyword>
<evidence type="ECO:0000313" key="14">
    <source>
        <dbReference type="EMBL" id="PWN86435.1"/>
    </source>
</evidence>
<dbReference type="GeneID" id="37047502"/>
<dbReference type="GO" id="GO:0005634">
    <property type="term" value="C:nucleus"/>
    <property type="evidence" value="ECO:0007669"/>
    <property type="project" value="TreeGrafter"/>
</dbReference>
<dbReference type="AlphaFoldDB" id="A0A316YFB9"/>
<proteinExistence type="predicted"/>
<evidence type="ECO:0000256" key="11">
    <source>
        <dbReference type="ARBA" id="ARBA00049739"/>
    </source>
</evidence>
<organism evidence="14 15">
    <name type="scientific">Acaromyces ingoldii</name>
    <dbReference type="NCBI Taxonomy" id="215250"/>
    <lineage>
        <taxon>Eukaryota</taxon>
        <taxon>Fungi</taxon>
        <taxon>Dikarya</taxon>
        <taxon>Basidiomycota</taxon>
        <taxon>Ustilaginomycotina</taxon>
        <taxon>Exobasidiomycetes</taxon>
        <taxon>Exobasidiales</taxon>
        <taxon>Cryptobasidiaceae</taxon>
        <taxon>Acaromyces</taxon>
    </lineage>
</organism>
<reference evidence="14 15" key="1">
    <citation type="journal article" date="2018" name="Mol. Biol. Evol.">
        <title>Broad Genomic Sampling Reveals a Smut Pathogenic Ancestry of the Fungal Clade Ustilaginomycotina.</title>
        <authorList>
            <person name="Kijpornyongpan T."/>
            <person name="Mondo S.J."/>
            <person name="Barry K."/>
            <person name="Sandor L."/>
            <person name="Lee J."/>
            <person name="Lipzen A."/>
            <person name="Pangilinan J."/>
            <person name="LaButti K."/>
            <person name="Hainaut M."/>
            <person name="Henrissat B."/>
            <person name="Grigoriev I.V."/>
            <person name="Spatafora J.W."/>
            <person name="Aime M.C."/>
        </authorList>
    </citation>
    <scope>NUCLEOTIDE SEQUENCE [LARGE SCALE GENOMIC DNA]</scope>
    <source>
        <strain evidence="14 15">MCA 4198</strain>
    </source>
</reference>
<dbReference type="Proteomes" id="UP000245768">
    <property type="component" value="Unassembled WGS sequence"/>
</dbReference>
<evidence type="ECO:0000256" key="10">
    <source>
        <dbReference type="ARBA" id="ARBA00044712"/>
    </source>
</evidence>
<comment type="function">
    <text evidence="1">Responsible for methylating the 5'-cap structure of mRNAs.</text>
</comment>
<dbReference type="InterPro" id="IPR029063">
    <property type="entry name" value="SAM-dependent_MTases_sf"/>
</dbReference>
<dbReference type="RefSeq" id="XP_025373633.1">
    <property type="nucleotide sequence ID" value="XM_025525586.1"/>
</dbReference>
<dbReference type="InterPro" id="IPR039753">
    <property type="entry name" value="RG7MT1"/>
</dbReference>
<protein>
    <recommendedName>
        <fullName evidence="11">mRNA cap guanine-N(7) methyltransferase</fullName>
        <ecNumber evidence="2">2.1.1.56</ecNumber>
    </recommendedName>
    <alternativeName>
        <fullName evidence="8">mRNA (guanine-N(7))-methyltransferase</fullName>
    </alternativeName>
    <alternativeName>
        <fullName evidence="9">mRNA cap methyltransferase</fullName>
    </alternativeName>
</protein>
<dbReference type="EC" id="2.1.1.56" evidence="2"/>
<dbReference type="EMBL" id="KZ819650">
    <property type="protein sequence ID" value="PWN86435.1"/>
    <property type="molecule type" value="Genomic_DNA"/>
</dbReference>
<keyword evidence="5" id="KW-0949">S-adenosyl-L-methionine</keyword>
<feature type="region of interest" description="Disordered" evidence="12">
    <location>
        <begin position="1"/>
        <end position="23"/>
    </location>
</feature>
<evidence type="ECO:0000259" key="13">
    <source>
        <dbReference type="PROSITE" id="PS51562"/>
    </source>
</evidence>
<dbReference type="PROSITE" id="PS51562">
    <property type="entry name" value="RNA_CAP0_MT"/>
    <property type="match status" value="1"/>
</dbReference>
<dbReference type="STRING" id="215250.A0A316YFB9"/>
<evidence type="ECO:0000256" key="1">
    <source>
        <dbReference type="ARBA" id="ARBA00003378"/>
    </source>
</evidence>
<dbReference type="SUPFAM" id="SSF53335">
    <property type="entry name" value="S-adenosyl-L-methionine-dependent methyltransferases"/>
    <property type="match status" value="1"/>
</dbReference>
<evidence type="ECO:0000256" key="3">
    <source>
        <dbReference type="ARBA" id="ARBA00022603"/>
    </source>
</evidence>
<dbReference type="GO" id="GO:0004482">
    <property type="term" value="F:mRNA 5'-cap (guanine-N7-)-methyltransferase activity"/>
    <property type="evidence" value="ECO:0007669"/>
    <property type="project" value="UniProtKB-EC"/>
</dbReference>
<evidence type="ECO:0000256" key="2">
    <source>
        <dbReference type="ARBA" id="ARBA00011926"/>
    </source>
</evidence>
<evidence type="ECO:0000256" key="4">
    <source>
        <dbReference type="ARBA" id="ARBA00022679"/>
    </source>
</evidence>
<evidence type="ECO:0000256" key="5">
    <source>
        <dbReference type="ARBA" id="ARBA00022691"/>
    </source>
</evidence>
<dbReference type="Gene3D" id="3.40.50.150">
    <property type="entry name" value="Vaccinia Virus protein VP39"/>
    <property type="match status" value="1"/>
</dbReference>
<feature type="domain" description="MRNA cap 0 methyltransferase" evidence="13">
    <location>
        <begin position="28"/>
        <end position="237"/>
    </location>
</feature>